<dbReference type="EMBL" id="FOJM01000019">
    <property type="protein sequence ID" value="SFA58587.1"/>
    <property type="molecule type" value="Genomic_DNA"/>
</dbReference>
<dbReference type="RefSeq" id="WP_090987199.1">
    <property type="nucleotide sequence ID" value="NZ_FOJM01000019.1"/>
</dbReference>
<dbReference type="NCBIfam" id="TIGR03187">
    <property type="entry name" value="DGQHR"/>
    <property type="match status" value="1"/>
</dbReference>
<proteinExistence type="predicted"/>
<reference evidence="2" key="1">
    <citation type="submission" date="2016-10" db="EMBL/GenBank/DDBJ databases">
        <authorList>
            <person name="Varghese N."/>
            <person name="Submissions S."/>
        </authorList>
    </citation>
    <scope>NUCLEOTIDE SEQUENCE [LARGE SCALE GENOMIC DNA]</scope>
    <source>
        <strain evidence="2">DSM 18130</strain>
    </source>
</reference>
<dbReference type="InterPro" id="IPR017601">
    <property type="entry name" value="DGQHR-contain_dom"/>
</dbReference>
<accession>A0A1I0U419</accession>
<protein>
    <submittedName>
        <fullName evidence="1">DGQHR domain-containing protein</fullName>
    </submittedName>
</protein>
<dbReference type="AlphaFoldDB" id="A0A1I0U419"/>
<name>A0A1I0U419_9SPHI</name>
<dbReference type="Proteomes" id="UP000198836">
    <property type="component" value="Unassembled WGS sequence"/>
</dbReference>
<evidence type="ECO:0000313" key="1">
    <source>
        <dbReference type="EMBL" id="SFA58587.1"/>
    </source>
</evidence>
<gene>
    <name evidence="1" type="ORF">SAMN04488511_119119</name>
</gene>
<dbReference type="InterPro" id="IPR017642">
    <property type="entry name" value="DNA_S_mod_DndB"/>
</dbReference>
<dbReference type="STRING" id="332999.SAMN04488511_119119"/>
<sequence>MNVKVLTYIQNNQKFITTVLPAEILIKISKVLTYNQDPEGYQREANKVHYNKIKNYILDNAKDFILPTSIILGVDKKDIEKNLIEDEKGISLNIDENACIFRIVDGQHRIEGIKKAIEKQDEVKDFSLPVTIVISNENRRSIELEIFRDINSKSKRINTDLAQLAKHNYEILEEKISNLNNHISIKTAHKLKEKKEGVWSNAIKFNIQTDFNFGIIGVTMFSESISKIVESYLKENPAPNTTDKKKIIDFCDKASVFLGDFLDILWSDIIYKKWNAAFTKEISQNEFGEVINTFYSSKYYIQKGIGTNSINSFFAETIASKGFKENSISEIRKKINSSQLKSEDWINGGPFSGYNSGSGFNKIKKLLISSEGIQS</sequence>
<keyword evidence="2" id="KW-1185">Reference proteome</keyword>
<dbReference type="OrthoDB" id="9789139at2"/>
<evidence type="ECO:0000313" key="2">
    <source>
        <dbReference type="Proteomes" id="UP000198836"/>
    </source>
</evidence>
<organism evidence="1 2">
    <name type="scientific">Pedobacter suwonensis</name>
    <dbReference type="NCBI Taxonomy" id="332999"/>
    <lineage>
        <taxon>Bacteria</taxon>
        <taxon>Pseudomonadati</taxon>
        <taxon>Bacteroidota</taxon>
        <taxon>Sphingobacteriia</taxon>
        <taxon>Sphingobacteriales</taxon>
        <taxon>Sphingobacteriaceae</taxon>
        <taxon>Pedobacter</taxon>
    </lineage>
</organism>
<dbReference type="Pfam" id="PF14072">
    <property type="entry name" value="DndB"/>
    <property type="match status" value="1"/>
</dbReference>